<accession>A0ABN6IBE4</accession>
<protein>
    <submittedName>
        <fullName evidence="1">Uncharacterized protein</fullName>
    </submittedName>
</protein>
<sequence>MDRICHLTIEHLTIEHLTINGDLKDLGIKVWGVDHASKSYPSPHHNPADDPVYKRAVEENNRYKGCPECASTNQRSYDLQKQLVEVLEWAASLCPHLGLTPLIPN</sequence>
<proteinExistence type="predicted"/>
<dbReference type="EMBL" id="AP024820">
    <property type="protein sequence ID" value="BCZ20024.1"/>
    <property type="molecule type" value="Genomic_DNA"/>
</dbReference>
<gene>
    <name evidence="1" type="ORF">NHP190012_16660</name>
</gene>
<evidence type="ECO:0000313" key="2">
    <source>
        <dbReference type="Proteomes" id="UP000826146"/>
    </source>
</evidence>
<geneLocation type="plasmid" evidence="1 2">
    <name>pNHP190012_1</name>
</geneLocation>
<keyword evidence="2" id="KW-1185">Reference proteome</keyword>
<organism evidence="1 2">
    <name type="scientific">Helicobacter gastrofelis</name>
    <dbReference type="NCBI Taxonomy" id="2849642"/>
    <lineage>
        <taxon>Bacteria</taxon>
        <taxon>Pseudomonadati</taxon>
        <taxon>Campylobacterota</taxon>
        <taxon>Epsilonproteobacteria</taxon>
        <taxon>Campylobacterales</taxon>
        <taxon>Helicobacteraceae</taxon>
        <taxon>Helicobacter</taxon>
    </lineage>
</organism>
<dbReference type="Proteomes" id="UP000826146">
    <property type="component" value="Plasmid pNHP190012_1"/>
</dbReference>
<dbReference type="RefSeq" id="WP_221272650.1">
    <property type="nucleotide sequence ID" value="NZ_AP024820.1"/>
</dbReference>
<evidence type="ECO:0000313" key="1">
    <source>
        <dbReference type="EMBL" id="BCZ20024.1"/>
    </source>
</evidence>
<keyword evidence="1" id="KW-0614">Plasmid</keyword>
<reference evidence="1 2" key="1">
    <citation type="submission" date="2021-07" db="EMBL/GenBank/DDBJ databases">
        <title>Novel Helicobacter sp. Isolated from a cat.</title>
        <authorList>
            <person name="Rimbara E."/>
            <person name="Suzuki M."/>
        </authorList>
    </citation>
    <scope>NUCLEOTIDE SEQUENCE [LARGE SCALE GENOMIC DNA]</scope>
    <source>
        <strain evidence="2">NHP19-012</strain>
        <plasmid evidence="1 2">pNHP190012_1</plasmid>
    </source>
</reference>
<name>A0ABN6IBE4_9HELI</name>